<dbReference type="KEGG" id="eke:EK0264_15500"/>
<dbReference type="InterPro" id="IPR005844">
    <property type="entry name" value="A-D-PHexomutase_a/b/a-I"/>
</dbReference>
<evidence type="ECO:0000313" key="12">
    <source>
        <dbReference type="EMBL" id="QHC01556.1"/>
    </source>
</evidence>
<dbReference type="GO" id="GO:0005975">
    <property type="term" value="P:carbohydrate metabolic process"/>
    <property type="evidence" value="ECO:0007669"/>
    <property type="project" value="InterPro"/>
</dbReference>
<dbReference type="PANTHER" id="PTHR43771:SF1">
    <property type="entry name" value="PHOSPHOMANNOMUTASE"/>
    <property type="match status" value="1"/>
</dbReference>
<evidence type="ECO:0000256" key="6">
    <source>
        <dbReference type="ARBA" id="ARBA00023235"/>
    </source>
</evidence>
<comment type="cofactor">
    <cofactor evidence="1">
        <name>Mg(2+)</name>
        <dbReference type="ChEBI" id="CHEBI:18420"/>
    </cofactor>
</comment>
<feature type="domain" description="Alpha-D-phosphohexomutase C-terminal" evidence="8">
    <location>
        <begin position="376"/>
        <end position="448"/>
    </location>
</feature>
<evidence type="ECO:0000256" key="3">
    <source>
        <dbReference type="ARBA" id="ARBA00022553"/>
    </source>
</evidence>
<dbReference type="CDD" id="cd03089">
    <property type="entry name" value="PMM_PGM"/>
    <property type="match status" value="1"/>
</dbReference>
<dbReference type="InterPro" id="IPR005845">
    <property type="entry name" value="A-D-PHexomutase_a/b/a-II"/>
</dbReference>
<gene>
    <name evidence="12" type="ORF">EK0264_15500</name>
</gene>
<dbReference type="PRINTS" id="PR00509">
    <property type="entry name" value="PGMPMM"/>
</dbReference>
<evidence type="ECO:0000256" key="5">
    <source>
        <dbReference type="ARBA" id="ARBA00022842"/>
    </source>
</evidence>
<dbReference type="Proteomes" id="UP000463857">
    <property type="component" value="Chromosome"/>
</dbReference>
<dbReference type="GO" id="GO:0000287">
    <property type="term" value="F:magnesium ion binding"/>
    <property type="evidence" value="ECO:0007669"/>
    <property type="project" value="InterPro"/>
</dbReference>
<organism evidence="12 13">
    <name type="scientific">Epidermidibacterium keratini</name>
    <dbReference type="NCBI Taxonomy" id="1891644"/>
    <lineage>
        <taxon>Bacteria</taxon>
        <taxon>Bacillati</taxon>
        <taxon>Actinomycetota</taxon>
        <taxon>Actinomycetes</taxon>
        <taxon>Sporichthyales</taxon>
        <taxon>Sporichthyaceae</taxon>
        <taxon>Epidermidibacterium</taxon>
    </lineage>
</organism>
<dbReference type="Pfam" id="PF02879">
    <property type="entry name" value="PGM_PMM_II"/>
    <property type="match status" value="1"/>
</dbReference>
<evidence type="ECO:0000259" key="10">
    <source>
        <dbReference type="Pfam" id="PF02879"/>
    </source>
</evidence>
<dbReference type="PROSITE" id="PS00710">
    <property type="entry name" value="PGM_PMM"/>
    <property type="match status" value="1"/>
</dbReference>
<evidence type="ECO:0000256" key="4">
    <source>
        <dbReference type="ARBA" id="ARBA00022723"/>
    </source>
</evidence>
<keyword evidence="4 7" id="KW-0479">Metal-binding</keyword>
<dbReference type="Gene3D" id="3.40.120.10">
    <property type="entry name" value="Alpha-D-Glucose-1,6-Bisphosphate, subunit A, domain 3"/>
    <property type="match status" value="3"/>
</dbReference>
<dbReference type="InterPro" id="IPR016055">
    <property type="entry name" value="A-D-PHexomutase_a/b/a-I/II/III"/>
</dbReference>
<dbReference type="OrthoDB" id="9803322at2"/>
<name>A0A7L4YQX7_9ACTN</name>
<proteinExistence type="inferred from homology"/>
<evidence type="ECO:0000313" key="13">
    <source>
        <dbReference type="Proteomes" id="UP000463857"/>
    </source>
</evidence>
<dbReference type="Pfam" id="PF02878">
    <property type="entry name" value="PGM_PMM_I"/>
    <property type="match status" value="1"/>
</dbReference>
<keyword evidence="13" id="KW-1185">Reference proteome</keyword>
<feature type="domain" description="Alpha-D-phosphohexomutase alpha/beta/alpha" evidence="10">
    <location>
        <begin position="158"/>
        <end position="257"/>
    </location>
</feature>
<protein>
    <submittedName>
        <fullName evidence="12">Phosphomannomutase/phosphoglucomutase</fullName>
    </submittedName>
</protein>
<comment type="similarity">
    <text evidence="2 7">Belongs to the phosphohexose mutase family.</text>
</comment>
<accession>A0A7L4YQX7</accession>
<keyword evidence="3" id="KW-0597">Phosphoprotein</keyword>
<reference evidence="12 13" key="1">
    <citation type="journal article" date="2018" name="Int. J. Syst. Evol. Microbiol.">
        <title>Epidermidibacterium keratini gen. nov., sp. nov., a member of the family Sporichthyaceae, isolated from keratin epidermis.</title>
        <authorList>
            <person name="Lee D.G."/>
            <person name="Trujillo M.E."/>
            <person name="Kang S."/>
            <person name="Nam J.J."/>
            <person name="Kim Y.J."/>
        </authorList>
    </citation>
    <scope>NUCLEOTIDE SEQUENCE [LARGE SCALE GENOMIC DNA]</scope>
    <source>
        <strain evidence="12 13">EPI-7</strain>
    </source>
</reference>
<keyword evidence="6" id="KW-0413">Isomerase</keyword>
<feature type="domain" description="Alpha-D-phosphohexomutase alpha/beta/alpha" evidence="9">
    <location>
        <begin position="10"/>
        <end position="134"/>
    </location>
</feature>
<dbReference type="NCBIfam" id="NF007088">
    <property type="entry name" value="PRK09542.1"/>
    <property type="match status" value="1"/>
</dbReference>
<evidence type="ECO:0000256" key="7">
    <source>
        <dbReference type="RuleBase" id="RU004326"/>
    </source>
</evidence>
<dbReference type="Pfam" id="PF02880">
    <property type="entry name" value="PGM_PMM_III"/>
    <property type="match status" value="1"/>
</dbReference>
<dbReference type="InterPro" id="IPR005846">
    <property type="entry name" value="A-D-PHexomutase_a/b/a-III"/>
</dbReference>
<dbReference type="InterPro" id="IPR005841">
    <property type="entry name" value="Alpha-D-phosphohexomutase_SF"/>
</dbReference>
<dbReference type="Pfam" id="PF00408">
    <property type="entry name" value="PGM_PMM_IV"/>
    <property type="match status" value="1"/>
</dbReference>
<dbReference type="Gene3D" id="3.30.310.50">
    <property type="entry name" value="Alpha-D-phosphohexomutase, C-terminal domain"/>
    <property type="match status" value="1"/>
</dbReference>
<dbReference type="SUPFAM" id="SSF53738">
    <property type="entry name" value="Phosphoglucomutase, first 3 domains"/>
    <property type="match status" value="3"/>
</dbReference>
<evidence type="ECO:0000259" key="11">
    <source>
        <dbReference type="Pfam" id="PF02880"/>
    </source>
</evidence>
<keyword evidence="5 7" id="KW-0460">Magnesium</keyword>
<dbReference type="PANTHER" id="PTHR43771">
    <property type="entry name" value="PHOSPHOMANNOMUTASE"/>
    <property type="match status" value="1"/>
</dbReference>
<dbReference type="AlphaFoldDB" id="A0A7L4YQX7"/>
<dbReference type="InterPro" id="IPR016066">
    <property type="entry name" value="A-D-PHexomutase_CS"/>
</dbReference>
<dbReference type="RefSeq" id="WP_159546691.1">
    <property type="nucleotide sequence ID" value="NZ_CP047156.1"/>
</dbReference>
<evidence type="ECO:0000256" key="1">
    <source>
        <dbReference type="ARBA" id="ARBA00001946"/>
    </source>
</evidence>
<dbReference type="InterPro" id="IPR036900">
    <property type="entry name" value="A-D-PHexomutase_C_sf"/>
</dbReference>
<dbReference type="SUPFAM" id="SSF55957">
    <property type="entry name" value="Phosphoglucomutase, C-terminal domain"/>
    <property type="match status" value="1"/>
</dbReference>
<evidence type="ECO:0000256" key="2">
    <source>
        <dbReference type="ARBA" id="ARBA00010231"/>
    </source>
</evidence>
<dbReference type="InterPro" id="IPR005843">
    <property type="entry name" value="A-D-PHexomutase_C"/>
</dbReference>
<dbReference type="InParanoid" id="A0A7L4YQX7"/>
<dbReference type="EMBL" id="CP047156">
    <property type="protein sequence ID" value="QHC01556.1"/>
    <property type="molecule type" value="Genomic_DNA"/>
</dbReference>
<sequence>MDISGVLGTIVKAYDVRGRYPEELDERVARRIGAGFAKWLLTTASTNEIIIGGDMRPSTPAIIEAFAEGAQEQGADAIVAGLSSTDQLYFASGHYGLPGVMVTASHNPAAYNGLKLCRAYAAPIGEATGLGEITRLAAAELAPAAIAGRRREVDTLQAYADHLHGLVPLDQIRPLRVVVDAANGMAGLTVPAVLGNTPVTVIPMYFELDGTFPNHPADPLNPDNLRDLQAAVREHGADLGLAFDGDADRCFVVDERGEPVSPSVITALIADRELAGNPGAAIVHNVITSQTVPETVTASGGRPVRTKVGHSNMKAAMAAESAIFGGEHSAHYYFREFWNADTGMLAAMHVLAARGATDAPLSHLVAPYAQYSASGEINSEVDDVPAALDRVRAHAASAGASIDELDGITATYADGAWVNVRASNTEPLLRLNVEAPDAERMAQLRDDALTIIRAGVPAA</sequence>
<dbReference type="FunCoup" id="A0A7L4YQX7">
    <property type="interactions" value="365"/>
</dbReference>
<evidence type="ECO:0000259" key="8">
    <source>
        <dbReference type="Pfam" id="PF00408"/>
    </source>
</evidence>
<feature type="domain" description="Alpha-D-phosphohexomutase alpha/beta/alpha" evidence="11">
    <location>
        <begin position="265"/>
        <end position="371"/>
    </location>
</feature>
<dbReference type="GO" id="GO:0016868">
    <property type="term" value="F:intramolecular phosphotransferase activity"/>
    <property type="evidence" value="ECO:0007669"/>
    <property type="project" value="InterPro"/>
</dbReference>
<evidence type="ECO:0000259" key="9">
    <source>
        <dbReference type="Pfam" id="PF02878"/>
    </source>
</evidence>